<dbReference type="Gene3D" id="3.30.70.270">
    <property type="match status" value="1"/>
</dbReference>
<keyword evidence="2" id="KW-0808">Transferase</keyword>
<dbReference type="PROSITE" id="PS00141">
    <property type="entry name" value="ASP_PROTEASE"/>
    <property type="match status" value="1"/>
</dbReference>
<dbReference type="PROSITE" id="PS50175">
    <property type="entry name" value="ASP_PROT_RETROV"/>
    <property type="match status" value="1"/>
</dbReference>
<protein>
    <recommendedName>
        <fullName evidence="12">Reverse transcriptase domain-containing protein</fullName>
    </recommendedName>
</protein>
<evidence type="ECO:0000259" key="8">
    <source>
        <dbReference type="PROSITE" id="PS50175"/>
    </source>
</evidence>
<evidence type="ECO:0000256" key="6">
    <source>
        <dbReference type="ARBA" id="ARBA00022801"/>
    </source>
</evidence>
<reference evidence="10" key="1">
    <citation type="submission" date="2021-02" db="EMBL/GenBank/DDBJ databases">
        <authorList>
            <person name="Nowell W R."/>
        </authorList>
    </citation>
    <scope>NUCLEOTIDE SEQUENCE</scope>
</reference>
<dbReference type="Pfam" id="PF00077">
    <property type="entry name" value="RVP"/>
    <property type="match status" value="1"/>
</dbReference>
<dbReference type="AlphaFoldDB" id="A0A818T8G3"/>
<dbReference type="PANTHER" id="PTHR24559:SF444">
    <property type="entry name" value="REVERSE TRANSCRIPTASE DOMAIN-CONTAINING PROTEIN"/>
    <property type="match status" value="1"/>
</dbReference>
<dbReference type="InterPro" id="IPR021109">
    <property type="entry name" value="Peptidase_aspartic_dom_sf"/>
</dbReference>
<dbReference type="GO" id="GO:0004190">
    <property type="term" value="F:aspartic-type endopeptidase activity"/>
    <property type="evidence" value="ECO:0007669"/>
    <property type="project" value="InterPro"/>
</dbReference>
<accession>A0A818T8G3</accession>
<dbReference type="CDD" id="cd01647">
    <property type="entry name" value="RT_LTR"/>
    <property type="match status" value="1"/>
</dbReference>
<dbReference type="Gene3D" id="3.10.10.10">
    <property type="entry name" value="HIV Type 1 Reverse Transcriptase, subunit A, domain 1"/>
    <property type="match status" value="1"/>
</dbReference>
<gene>
    <name evidence="10" type="ORF">KIK155_LOCUS25499</name>
</gene>
<dbReference type="PANTHER" id="PTHR24559">
    <property type="entry name" value="TRANSPOSON TY3-I GAG-POL POLYPROTEIN"/>
    <property type="match status" value="1"/>
</dbReference>
<feature type="domain" description="Peptidase A2" evidence="8">
    <location>
        <begin position="7"/>
        <end position="86"/>
    </location>
</feature>
<dbReference type="CDD" id="cd00303">
    <property type="entry name" value="retropepsin_like"/>
    <property type="match status" value="1"/>
</dbReference>
<dbReference type="InterPro" id="IPR001969">
    <property type="entry name" value="Aspartic_peptidase_AS"/>
</dbReference>
<keyword evidence="1" id="KW-0645">Protease</keyword>
<evidence type="ECO:0000256" key="7">
    <source>
        <dbReference type="ARBA" id="ARBA00022918"/>
    </source>
</evidence>
<keyword evidence="4" id="KW-0540">Nuclease</keyword>
<dbReference type="Pfam" id="PF00078">
    <property type="entry name" value="RVT_1"/>
    <property type="match status" value="1"/>
</dbReference>
<dbReference type="InterPro" id="IPR053134">
    <property type="entry name" value="RNA-dir_DNA_polymerase"/>
</dbReference>
<evidence type="ECO:0000313" key="11">
    <source>
        <dbReference type="Proteomes" id="UP000663865"/>
    </source>
</evidence>
<dbReference type="Gene3D" id="2.40.70.10">
    <property type="entry name" value="Acid Proteases"/>
    <property type="match status" value="1"/>
</dbReference>
<evidence type="ECO:0000313" key="10">
    <source>
        <dbReference type="EMBL" id="CAF3683547.1"/>
    </source>
</evidence>
<dbReference type="EMBL" id="CAJNYV010004612">
    <property type="protein sequence ID" value="CAF3683547.1"/>
    <property type="molecule type" value="Genomic_DNA"/>
</dbReference>
<evidence type="ECO:0000256" key="2">
    <source>
        <dbReference type="ARBA" id="ARBA00022679"/>
    </source>
</evidence>
<evidence type="ECO:0000259" key="9">
    <source>
        <dbReference type="PROSITE" id="PS50878"/>
    </source>
</evidence>
<dbReference type="Proteomes" id="UP000663865">
    <property type="component" value="Unassembled WGS sequence"/>
</dbReference>
<keyword evidence="7" id="KW-0695">RNA-directed DNA polymerase</keyword>
<sequence>MVDGHIYKGLIDSGAQVSLIALATVVNNHKFANVKHSELEIKGIGGGVKVLGEITLNMQVAKEVQMEQLFIVVESLGTDLLLGANFLIKNRIVLDLANKKVLQEEKNKVNLNKSINLNSDYHEIKLINTVNLKPQSSTVVAYTLNCNLNNNKLVTNYGIFPDENKLDKDLLIASFIIDSKCEKFVVPIMNCSEKMSQVYILSEVGHEWVPKEVNIVSNENESLADKFRMKETDLSETELTRVTELLNKFNSIVSKNDEDVGFTNTIQHRIELTKDTAIKQPIRRVTGELANEIEEILLKDEAAGIIRRSHSAWSSCIVPVKTKCGGMRLAIDYRRLNDLTVKDSFPLPNLTDAVYNLHGAKYFTTLDLTRGYYNVPMHEDSIHMTAFSTNRSHWEFVRMPFGLCNAGATFQRLMNLVLCGFRWDEVLCYIDDVLVLGSSFDEHLQRLHDVFECLANHGLKIKPSKCFLFRKQVRWVPGSTNIIADALSRMNEVELNEGGNVCEDTIDPLGSKLIEVKIEGGGDSLVKCFSLWLYGHMNEHLNIRELIVKELFENQKKYGLELTKAEKFKLRILKQEGMLLIPEAIEAFANLYACE</sequence>
<keyword evidence="5" id="KW-0255">Endonuclease</keyword>
<dbReference type="InterPro" id="IPR043128">
    <property type="entry name" value="Rev_trsase/Diguanyl_cyclase"/>
</dbReference>
<dbReference type="GO" id="GO:0003964">
    <property type="term" value="F:RNA-directed DNA polymerase activity"/>
    <property type="evidence" value="ECO:0007669"/>
    <property type="project" value="UniProtKB-KW"/>
</dbReference>
<dbReference type="PROSITE" id="PS50878">
    <property type="entry name" value="RT_POL"/>
    <property type="match status" value="1"/>
</dbReference>
<dbReference type="SUPFAM" id="SSF50630">
    <property type="entry name" value="Acid proteases"/>
    <property type="match status" value="1"/>
</dbReference>
<feature type="domain" description="Reverse transcriptase" evidence="9">
    <location>
        <begin position="301"/>
        <end position="480"/>
    </location>
</feature>
<organism evidence="10 11">
    <name type="scientific">Rotaria socialis</name>
    <dbReference type="NCBI Taxonomy" id="392032"/>
    <lineage>
        <taxon>Eukaryota</taxon>
        <taxon>Metazoa</taxon>
        <taxon>Spiralia</taxon>
        <taxon>Gnathifera</taxon>
        <taxon>Rotifera</taxon>
        <taxon>Eurotatoria</taxon>
        <taxon>Bdelloidea</taxon>
        <taxon>Philodinida</taxon>
        <taxon>Philodinidae</taxon>
        <taxon>Rotaria</taxon>
    </lineage>
</organism>
<dbReference type="InterPro" id="IPR043502">
    <property type="entry name" value="DNA/RNA_pol_sf"/>
</dbReference>
<keyword evidence="6" id="KW-0378">Hydrolase</keyword>
<dbReference type="InterPro" id="IPR000477">
    <property type="entry name" value="RT_dom"/>
</dbReference>
<dbReference type="InterPro" id="IPR018061">
    <property type="entry name" value="Retropepsins"/>
</dbReference>
<dbReference type="FunFam" id="3.10.10.10:FF:000007">
    <property type="entry name" value="Retrovirus-related Pol polyprotein from transposon 17.6-like Protein"/>
    <property type="match status" value="1"/>
</dbReference>
<dbReference type="SUPFAM" id="SSF56672">
    <property type="entry name" value="DNA/RNA polymerases"/>
    <property type="match status" value="1"/>
</dbReference>
<evidence type="ECO:0000256" key="3">
    <source>
        <dbReference type="ARBA" id="ARBA00022695"/>
    </source>
</evidence>
<evidence type="ECO:0000256" key="5">
    <source>
        <dbReference type="ARBA" id="ARBA00022759"/>
    </source>
</evidence>
<feature type="non-terminal residue" evidence="10">
    <location>
        <position position="1"/>
    </location>
</feature>
<name>A0A818T8G3_9BILA</name>
<dbReference type="GO" id="GO:0006508">
    <property type="term" value="P:proteolysis"/>
    <property type="evidence" value="ECO:0007669"/>
    <property type="project" value="UniProtKB-KW"/>
</dbReference>
<evidence type="ECO:0000256" key="4">
    <source>
        <dbReference type="ARBA" id="ARBA00022722"/>
    </source>
</evidence>
<dbReference type="GO" id="GO:0004519">
    <property type="term" value="F:endonuclease activity"/>
    <property type="evidence" value="ECO:0007669"/>
    <property type="project" value="UniProtKB-KW"/>
</dbReference>
<evidence type="ECO:0000256" key="1">
    <source>
        <dbReference type="ARBA" id="ARBA00022670"/>
    </source>
</evidence>
<dbReference type="InterPro" id="IPR001995">
    <property type="entry name" value="Peptidase_A2_cat"/>
</dbReference>
<comment type="caution">
    <text evidence="10">The sequence shown here is derived from an EMBL/GenBank/DDBJ whole genome shotgun (WGS) entry which is preliminary data.</text>
</comment>
<keyword evidence="3" id="KW-0548">Nucleotidyltransferase</keyword>
<evidence type="ECO:0008006" key="12">
    <source>
        <dbReference type="Google" id="ProtNLM"/>
    </source>
</evidence>
<proteinExistence type="predicted"/>